<feature type="compositionally biased region" description="Basic and acidic residues" evidence="10">
    <location>
        <begin position="1"/>
        <end position="14"/>
    </location>
</feature>
<evidence type="ECO:0000256" key="8">
    <source>
        <dbReference type="ARBA" id="ARBA00023284"/>
    </source>
</evidence>
<feature type="compositionally biased region" description="Low complexity" evidence="10">
    <location>
        <begin position="17"/>
        <end position="27"/>
    </location>
</feature>
<keyword evidence="3 9" id="KW-0285">Flavoprotein</keyword>
<dbReference type="InterPro" id="IPR004099">
    <property type="entry name" value="Pyr_nucl-diS_OxRdtase_dimer"/>
</dbReference>
<feature type="region of interest" description="Disordered" evidence="10">
    <location>
        <begin position="291"/>
        <end position="317"/>
    </location>
</feature>
<dbReference type="NCBIfam" id="NF004946">
    <property type="entry name" value="PRK06292.2-4"/>
    <property type="match status" value="1"/>
</dbReference>
<dbReference type="Gene3D" id="3.30.390.30">
    <property type="match status" value="1"/>
</dbReference>
<keyword evidence="7" id="KW-1015">Disulfide bond</keyword>
<dbReference type="PROSITE" id="PS00076">
    <property type="entry name" value="PYRIDINE_REDOX_1"/>
    <property type="match status" value="1"/>
</dbReference>
<dbReference type="Pfam" id="PF07992">
    <property type="entry name" value="Pyr_redox_2"/>
    <property type="match status" value="1"/>
</dbReference>
<dbReference type="Proteomes" id="UP000011519">
    <property type="component" value="Unassembled WGS sequence"/>
</dbReference>
<dbReference type="PIRSF" id="PIRSF000350">
    <property type="entry name" value="Mercury_reductase_MerA"/>
    <property type="match status" value="1"/>
</dbReference>
<dbReference type="SUPFAM" id="SSF55424">
    <property type="entry name" value="FAD/NAD-linked reductases, dimerisation (C-terminal) domain"/>
    <property type="match status" value="1"/>
</dbReference>
<feature type="region of interest" description="Disordered" evidence="10">
    <location>
        <begin position="1"/>
        <end position="27"/>
    </location>
</feature>
<dbReference type="GO" id="GO:0006103">
    <property type="term" value="P:2-oxoglutarate metabolic process"/>
    <property type="evidence" value="ECO:0007669"/>
    <property type="project" value="TreeGrafter"/>
</dbReference>
<comment type="cofactor">
    <cofactor evidence="1">
        <name>FAD</name>
        <dbReference type="ChEBI" id="CHEBI:57692"/>
    </cofactor>
</comment>
<feature type="compositionally biased region" description="Low complexity" evidence="10">
    <location>
        <begin position="163"/>
        <end position="175"/>
    </location>
</feature>
<reference evidence="13 14" key="1">
    <citation type="journal article" date="2014" name="PLoS Genet.">
        <title>Phylogenetically driven sequencing of extremely halophilic archaea reveals strategies for static and dynamic osmo-response.</title>
        <authorList>
            <person name="Becker E.A."/>
            <person name="Seitzer P.M."/>
            <person name="Tritt A."/>
            <person name="Larsen D."/>
            <person name="Krusor M."/>
            <person name="Yao A.I."/>
            <person name="Wu D."/>
            <person name="Madern D."/>
            <person name="Eisen J.A."/>
            <person name="Darling A.E."/>
            <person name="Facciotti M.T."/>
        </authorList>
    </citation>
    <scope>NUCLEOTIDE SEQUENCE [LARGE SCALE GENOMIC DNA]</scope>
    <source>
        <strain evidence="13 14">JCM 10989</strain>
    </source>
</reference>
<dbReference type="GO" id="GO:0050660">
    <property type="term" value="F:flavin adenine dinucleotide binding"/>
    <property type="evidence" value="ECO:0007669"/>
    <property type="project" value="TreeGrafter"/>
</dbReference>
<dbReference type="SUPFAM" id="SSF51905">
    <property type="entry name" value="FAD/NAD(P)-binding domain"/>
    <property type="match status" value="1"/>
</dbReference>
<feature type="domain" description="FAD/NAD(P)-binding" evidence="12">
    <location>
        <begin position="34"/>
        <end position="373"/>
    </location>
</feature>
<dbReference type="STRING" id="1227493.C483_10421"/>
<feature type="compositionally biased region" description="Acidic residues" evidence="10">
    <location>
        <begin position="304"/>
        <end position="317"/>
    </location>
</feature>
<dbReference type="InterPro" id="IPR012999">
    <property type="entry name" value="Pyr_OxRdtase_I_AS"/>
</dbReference>
<evidence type="ECO:0000259" key="12">
    <source>
        <dbReference type="Pfam" id="PF07992"/>
    </source>
</evidence>
<feature type="domain" description="Pyridine nucleotide-disulphide oxidoreductase dimerisation" evidence="11">
    <location>
        <begin position="404"/>
        <end position="508"/>
    </location>
</feature>
<dbReference type="Pfam" id="PF02852">
    <property type="entry name" value="Pyr_redox_dim"/>
    <property type="match status" value="1"/>
</dbReference>
<dbReference type="PANTHER" id="PTHR22912:SF151">
    <property type="entry name" value="DIHYDROLIPOYL DEHYDROGENASE, MITOCHONDRIAL"/>
    <property type="match status" value="1"/>
</dbReference>
<dbReference type="Gene3D" id="3.50.50.60">
    <property type="entry name" value="FAD/NAD(P)-binding domain"/>
    <property type="match status" value="2"/>
</dbReference>
<evidence type="ECO:0000256" key="10">
    <source>
        <dbReference type="SAM" id="MobiDB-lite"/>
    </source>
</evidence>
<name>L9ZZT1_9EURY</name>
<dbReference type="EMBL" id="AOIM01000033">
    <property type="protein sequence ID" value="ELY91092.1"/>
    <property type="molecule type" value="Genomic_DNA"/>
</dbReference>
<dbReference type="InterPro" id="IPR016156">
    <property type="entry name" value="FAD/NAD-linked_Rdtase_dimer_sf"/>
</dbReference>
<evidence type="ECO:0000256" key="9">
    <source>
        <dbReference type="RuleBase" id="RU003691"/>
    </source>
</evidence>
<dbReference type="RefSeq" id="WP_006653282.1">
    <property type="nucleotide sequence ID" value="NZ_AOIM01000033.1"/>
</dbReference>
<dbReference type="AlphaFoldDB" id="L9ZZT1"/>
<evidence type="ECO:0000256" key="5">
    <source>
        <dbReference type="ARBA" id="ARBA00023002"/>
    </source>
</evidence>
<keyword evidence="14" id="KW-1185">Reference proteome</keyword>
<evidence type="ECO:0000313" key="13">
    <source>
        <dbReference type="EMBL" id="ELY91092.1"/>
    </source>
</evidence>
<dbReference type="InterPro" id="IPR036188">
    <property type="entry name" value="FAD/NAD-bd_sf"/>
</dbReference>
<dbReference type="InterPro" id="IPR001100">
    <property type="entry name" value="Pyr_nuc-diS_OxRdtase"/>
</dbReference>
<dbReference type="PANTHER" id="PTHR22912">
    <property type="entry name" value="DISULFIDE OXIDOREDUCTASE"/>
    <property type="match status" value="1"/>
</dbReference>
<dbReference type="PRINTS" id="PR00368">
    <property type="entry name" value="FADPNR"/>
</dbReference>
<dbReference type="OrthoDB" id="27922at2157"/>
<organism evidence="13 14">
    <name type="scientific">Natrialba hulunbeirensis JCM 10989</name>
    <dbReference type="NCBI Taxonomy" id="1227493"/>
    <lineage>
        <taxon>Archaea</taxon>
        <taxon>Methanobacteriati</taxon>
        <taxon>Methanobacteriota</taxon>
        <taxon>Stenosarchaea group</taxon>
        <taxon>Halobacteria</taxon>
        <taxon>Halobacteriales</taxon>
        <taxon>Natrialbaceae</taxon>
        <taxon>Natrialba</taxon>
    </lineage>
</organism>
<evidence type="ECO:0000256" key="7">
    <source>
        <dbReference type="ARBA" id="ARBA00023157"/>
    </source>
</evidence>
<evidence type="ECO:0000259" key="11">
    <source>
        <dbReference type="Pfam" id="PF02852"/>
    </source>
</evidence>
<keyword evidence="6" id="KW-0520">NAD</keyword>
<protein>
    <submittedName>
        <fullName evidence="13">Dihydrolipoamide dehydrogenase</fullName>
        <ecNumber evidence="13">1.8.1.4</ecNumber>
    </submittedName>
</protein>
<comment type="caution">
    <text evidence="13">The sequence shown here is derived from an EMBL/GenBank/DDBJ whole genome shotgun (WGS) entry which is preliminary data.</text>
</comment>
<evidence type="ECO:0000256" key="2">
    <source>
        <dbReference type="ARBA" id="ARBA00007532"/>
    </source>
</evidence>
<accession>L9ZZT1</accession>
<dbReference type="InterPro" id="IPR023753">
    <property type="entry name" value="FAD/NAD-binding_dom"/>
</dbReference>
<proteinExistence type="inferred from homology"/>
<feature type="region of interest" description="Disordered" evidence="10">
    <location>
        <begin position="155"/>
        <end position="175"/>
    </location>
</feature>
<gene>
    <name evidence="13" type="ORF">C483_10421</name>
</gene>
<evidence type="ECO:0000256" key="6">
    <source>
        <dbReference type="ARBA" id="ARBA00023027"/>
    </source>
</evidence>
<dbReference type="FunFam" id="3.30.390.30:FF:000001">
    <property type="entry name" value="Dihydrolipoyl dehydrogenase"/>
    <property type="match status" value="1"/>
</dbReference>
<keyword evidence="8 9" id="KW-0676">Redox-active center</keyword>
<sequence length="532" mass="55767">MTGSDADERTDGSSERTTVPTATTAVTDGGTDEYDIVVLGGGSGSQVASAAVNEGLTAAVVEPGPLGGACVTRGCIPSKALIHRADIVDELRRAAEFGVHADVQEIEFGEFTAAIHDTVYEKADNQESSFDDTDGLTRYHGTGRFVDDRTIVVESNDEHTSESDSASGSDSSTPSRIRGETIVIAVGGRPVVPPIDGVEDVDYLTSEGALFLDEQPDSLVIVGGGYIGAELGYFFGALGTEVSLVGRSEQLVPREDDDVSEVVTNALESHCEIYTGYEAAAVAETADGVVVTAEPSGDGGNGDGGDDNEENSDESVELEAERLLFATGRRPNTDSLDLEETSVQTDDSGHVEVDESLETTADDIWALGDVLADEPYKHAADYETRIVTANVLDDAGEEVDYHAMPHAIFTSPQVASVGQTEQELTAGGLEYQSANIPFGTAPLGMILDADGFVKVLAAPEGEILGCHIVGPHASTLIQEVVTAMDSGSGMVEDVAEPVHVHPALSEGVYAAFDELSSRQYSTAPNWRDVSGV</sequence>
<dbReference type="PRINTS" id="PR00411">
    <property type="entry name" value="PNDRDTASEI"/>
</dbReference>
<evidence type="ECO:0000256" key="4">
    <source>
        <dbReference type="ARBA" id="ARBA00022827"/>
    </source>
</evidence>
<keyword evidence="5 9" id="KW-0560">Oxidoreductase</keyword>
<evidence type="ECO:0000256" key="1">
    <source>
        <dbReference type="ARBA" id="ARBA00001974"/>
    </source>
</evidence>
<feature type="region of interest" description="Disordered" evidence="10">
    <location>
        <begin position="329"/>
        <end position="351"/>
    </location>
</feature>
<comment type="similarity">
    <text evidence="2 9">Belongs to the class-I pyridine nucleotide-disulfide oxidoreductase family.</text>
</comment>
<evidence type="ECO:0000313" key="14">
    <source>
        <dbReference type="Proteomes" id="UP000011519"/>
    </source>
</evidence>
<dbReference type="PATRIC" id="fig|1227493.4.peg.2074"/>
<dbReference type="EC" id="1.8.1.4" evidence="13"/>
<evidence type="ECO:0000256" key="3">
    <source>
        <dbReference type="ARBA" id="ARBA00022630"/>
    </source>
</evidence>
<dbReference type="GO" id="GO:0004148">
    <property type="term" value="F:dihydrolipoyl dehydrogenase (NADH) activity"/>
    <property type="evidence" value="ECO:0007669"/>
    <property type="project" value="UniProtKB-EC"/>
</dbReference>
<keyword evidence="4 9" id="KW-0274">FAD</keyword>
<dbReference type="InterPro" id="IPR050151">
    <property type="entry name" value="Class-I_Pyr_Nuc-Dis_Oxidored"/>
</dbReference>